<evidence type="ECO:0000256" key="1">
    <source>
        <dbReference type="SAM" id="Phobius"/>
    </source>
</evidence>
<dbReference type="RefSeq" id="WP_161019822.1">
    <property type="nucleotide sequence ID" value="NZ_WWCP01000014.1"/>
</dbReference>
<evidence type="ECO:0000313" key="2">
    <source>
        <dbReference type="EMBL" id="MYM82937.1"/>
    </source>
</evidence>
<evidence type="ECO:0000313" key="3">
    <source>
        <dbReference type="Proteomes" id="UP000474565"/>
    </source>
</evidence>
<gene>
    <name evidence="2" type="ORF">GTP44_13340</name>
</gene>
<evidence type="ECO:0008006" key="4">
    <source>
        <dbReference type="Google" id="ProtNLM"/>
    </source>
</evidence>
<keyword evidence="1" id="KW-0812">Transmembrane</keyword>
<dbReference type="Gene3D" id="1.25.40.10">
    <property type="entry name" value="Tetratricopeptide repeat domain"/>
    <property type="match status" value="1"/>
</dbReference>
<dbReference type="AlphaFoldDB" id="A0A6L8MII5"/>
<dbReference type="SUPFAM" id="SSF48452">
    <property type="entry name" value="TPR-like"/>
    <property type="match status" value="1"/>
</dbReference>
<keyword evidence="1" id="KW-1133">Transmembrane helix</keyword>
<proteinExistence type="predicted"/>
<accession>A0A6L8MII5</accession>
<dbReference type="Proteomes" id="UP000474565">
    <property type="component" value="Unassembled WGS sequence"/>
</dbReference>
<protein>
    <recommendedName>
        <fullName evidence="4">Tetratricopeptide repeat protein</fullName>
    </recommendedName>
</protein>
<reference evidence="2 3" key="1">
    <citation type="submission" date="2019-12" db="EMBL/GenBank/DDBJ databases">
        <title>Novel species isolated from a subtropical stream in China.</title>
        <authorList>
            <person name="Lu H."/>
        </authorList>
    </citation>
    <scope>NUCLEOTIDE SEQUENCE [LARGE SCALE GENOMIC DNA]</scope>
    <source>
        <strain evidence="2 3">FT50W</strain>
    </source>
</reference>
<keyword evidence="1" id="KW-0472">Membrane</keyword>
<feature type="transmembrane region" description="Helical" evidence="1">
    <location>
        <begin position="12"/>
        <end position="35"/>
    </location>
</feature>
<dbReference type="EMBL" id="WWCP01000014">
    <property type="protein sequence ID" value="MYM82937.1"/>
    <property type="molecule type" value="Genomic_DNA"/>
</dbReference>
<organism evidence="2 3">
    <name type="scientific">Duganella lactea</name>
    <dbReference type="NCBI Taxonomy" id="2692173"/>
    <lineage>
        <taxon>Bacteria</taxon>
        <taxon>Pseudomonadati</taxon>
        <taxon>Pseudomonadota</taxon>
        <taxon>Betaproteobacteria</taxon>
        <taxon>Burkholderiales</taxon>
        <taxon>Oxalobacteraceae</taxon>
        <taxon>Telluria group</taxon>
        <taxon>Duganella</taxon>
    </lineage>
</organism>
<dbReference type="InterPro" id="IPR011990">
    <property type="entry name" value="TPR-like_helical_dom_sf"/>
</dbReference>
<comment type="caution">
    <text evidence="2">The sequence shown here is derived from an EMBL/GenBank/DDBJ whole genome shotgun (WGS) entry which is preliminary data.</text>
</comment>
<name>A0A6L8MII5_9BURK</name>
<sequence>MSGVRGEGRYAWYGLGLLAGAALLLALFYAGRAALVDIATMRARAAVMQLKREGRMPTPLESRDYLTALETALSTAPDSAQLHEDIGFLYAVRGTAALRFPEISRGLLTKALFHYELAARYRPMDSHAWSSIALCKHFLDQSDPALWAAYDKAMAYGANEPETQYALFTVGLSRWAELGTARQQALQAAYQRARPHLRDRLTPLVARSQRPGFAA</sequence>